<gene>
    <name evidence="8" type="ORF">SAMN04488003_11628</name>
</gene>
<dbReference type="InterPro" id="IPR000620">
    <property type="entry name" value="EamA_dom"/>
</dbReference>
<proteinExistence type="inferred from homology"/>
<feature type="domain" description="EamA" evidence="7">
    <location>
        <begin position="34"/>
        <end position="161"/>
    </location>
</feature>
<evidence type="ECO:0000313" key="8">
    <source>
        <dbReference type="EMBL" id="SEN42604.1"/>
    </source>
</evidence>
<dbReference type="Proteomes" id="UP000199585">
    <property type="component" value="Unassembled WGS sequence"/>
</dbReference>
<keyword evidence="9" id="KW-1185">Reference proteome</keyword>
<reference evidence="8 9" key="1">
    <citation type="submission" date="2016-10" db="EMBL/GenBank/DDBJ databases">
        <authorList>
            <person name="de Groot N.N."/>
        </authorList>
    </citation>
    <scope>NUCLEOTIDE SEQUENCE [LARGE SCALE GENOMIC DNA]</scope>
    <source>
        <strain evidence="8 9">DSM 16213</strain>
    </source>
</reference>
<evidence type="ECO:0000313" key="9">
    <source>
        <dbReference type="Proteomes" id="UP000199585"/>
    </source>
</evidence>
<feature type="transmembrane region" description="Helical" evidence="6">
    <location>
        <begin position="113"/>
        <end position="135"/>
    </location>
</feature>
<sequence>MVGYGNAMHGTASGSPALPVATAPTPANWAAIGLLGLVWGGTFMVVAVALQGYGPLTVACARTTLGAVALLAVLAVLRRPWPAWHPRLIRSIAVIGVLNTAVPFALLGWGQQFVPSAFAGISMAALPLFVLPMAHAFGGEPMSRNRLIGVIVGFAGAVVLVGPGVLRIGSGMEPLGQIACLGAAFSYACGSIMTRRCPPVDPILLAGLTLCVGAVILIPAMLAVEGVPALAAPLPTAAIVFLGLLPTALATLLRVVIIRSAGSVFMTLVNYQVPLWSVLFGALLLSEELPLRFFAALGLILLGLAISQWASQRRLIGRAGN</sequence>
<dbReference type="EMBL" id="FOCI01000016">
    <property type="protein sequence ID" value="SEN42604.1"/>
    <property type="molecule type" value="Genomic_DNA"/>
</dbReference>
<evidence type="ECO:0000256" key="4">
    <source>
        <dbReference type="ARBA" id="ARBA00022989"/>
    </source>
</evidence>
<feature type="transmembrane region" description="Helical" evidence="6">
    <location>
        <begin position="203"/>
        <end position="224"/>
    </location>
</feature>
<feature type="transmembrane region" description="Helical" evidence="6">
    <location>
        <begin position="264"/>
        <end position="285"/>
    </location>
</feature>
<feature type="transmembrane region" description="Helical" evidence="6">
    <location>
        <begin position="29"/>
        <end position="50"/>
    </location>
</feature>
<dbReference type="AlphaFoldDB" id="A0A1H8GFT4"/>
<dbReference type="SUPFAM" id="SSF103481">
    <property type="entry name" value="Multidrug resistance efflux transporter EmrE"/>
    <property type="match status" value="2"/>
</dbReference>
<evidence type="ECO:0000256" key="5">
    <source>
        <dbReference type="ARBA" id="ARBA00023136"/>
    </source>
</evidence>
<evidence type="ECO:0000256" key="6">
    <source>
        <dbReference type="SAM" id="Phobius"/>
    </source>
</evidence>
<feature type="transmembrane region" description="Helical" evidence="6">
    <location>
        <begin position="88"/>
        <end position="107"/>
    </location>
</feature>
<protein>
    <submittedName>
        <fullName evidence="8">Permease of the drug/metabolite transporter (DMT) superfamily</fullName>
    </submittedName>
</protein>
<dbReference type="PANTHER" id="PTHR32322">
    <property type="entry name" value="INNER MEMBRANE TRANSPORTER"/>
    <property type="match status" value="1"/>
</dbReference>
<feature type="transmembrane region" description="Helical" evidence="6">
    <location>
        <begin position="236"/>
        <end position="257"/>
    </location>
</feature>
<keyword evidence="5 6" id="KW-0472">Membrane</keyword>
<feature type="transmembrane region" description="Helical" evidence="6">
    <location>
        <begin position="56"/>
        <end position="76"/>
    </location>
</feature>
<dbReference type="InterPro" id="IPR050638">
    <property type="entry name" value="AA-Vitamin_Transporters"/>
</dbReference>
<feature type="transmembrane region" description="Helical" evidence="6">
    <location>
        <begin position="291"/>
        <end position="310"/>
    </location>
</feature>
<keyword evidence="3 6" id="KW-0812">Transmembrane</keyword>
<comment type="similarity">
    <text evidence="2">Belongs to the EamA transporter family.</text>
</comment>
<organism evidence="8 9">
    <name type="scientific">Loktanella fryxellensis</name>
    <dbReference type="NCBI Taxonomy" id="245187"/>
    <lineage>
        <taxon>Bacteria</taxon>
        <taxon>Pseudomonadati</taxon>
        <taxon>Pseudomonadota</taxon>
        <taxon>Alphaproteobacteria</taxon>
        <taxon>Rhodobacterales</taxon>
        <taxon>Roseobacteraceae</taxon>
        <taxon>Loktanella</taxon>
    </lineage>
</organism>
<evidence type="ECO:0000256" key="2">
    <source>
        <dbReference type="ARBA" id="ARBA00007362"/>
    </source>
</evidence>
<feature type="transmembrane region" description="Helical" evidence="6">
    <location>
        <begin position="147"/>
        <end position="169"/>
    </location>
</feature>
<dbReference type="PANTHER" id="PTHR32322:SF2">
    <property type="entry name" value="EAMA DOMAIN-CONTAINING PROTEIN"/>
    <property type="match status" value="1"/>
</dbReference>
<evidence type="ECO:0000259" key="7">
    <source>
        <dbReference type="Pfam" id="PF00892"/>
    </source>
</evidence>
<name>A0A1H8GFT4_9RHOB</name>
<evidence type="ECO:0000256" key="1">
    <source>
        <dbReference type="ARBA" id="ARBA00004141"/>
    </source>
</evidence>
<accession>A0A1H8GFT4</accession>
<keyword evidence="4 6" id="KW-1133">Transmembrane helix</keyword>
<dbReference type="STRING" id="245187.SAMN04488003_11628"/>
<dbReference type="GO" id="GO:0016020">
    <property type="term" value="C:membrane"/>
    <property type="evidence" value="ECO:0007669"/>
    <property type="project" value="UniProtKB-SubCell"/>
</dbReference>
<feature type="domain" description="EamA" evidence="7">
    <location>
        <begin position="175"/>
        <end position="306"/>
    </location>
</feature>
<dbReference type="Pfam" id="PF00892">
    <property type="entry name" value="EamA"/>
    <property type="match status" value="2"/>
</dbReference>
<dbReference type="InterPro" id="IPR037185">
    <property type="entry name" value="EmrE-like"/>
</dbReference>
<evidence type="ECO:0000256" key="3">
    <source>
        <dbReference type="ARBA" id="ARBA00022692"/>
    </source>
</evidence>
<comment type="subcellular location">
    <subcellularLocation>
        <location evidence="1">Membrane</location>
        <topology evidence="1">Multi-pass membrane protein</topology>
    </subcellularLocation>
</comment>